<name>A0ABP0LYW4_9DINO</name>
<dbReference type="EMBL" id="CAXAMM010018446">
    <property type="protein sequence ID" value="CAK9043404.1"/>
    <property type="molecule type" value="Genomic_DNA"/>
</dbReference>
<keyword evidence="4" id="KW-1185">Reference proteome</keyword>
<evidence type="ECO:0000313" key="4">
    <source>
        <dbReference type="Proteomes" id="UP001642464"/>
    </source>
</evidence>
<sequence>MELWYPAPSSQSLDLPTLSWAPRRSPGGSPHFAGRASTVASAQVRTGLDPRARAATSCAAGVLVLLALRASRGRQVARHAGFAQQPRLPRHRWDPEETEMLGLKHSTHGDNDRCSRPFRNSWRTNAFRPFLAKPG</sequence>
<reference evidence="2 4" key="1">
    <citation type="submission" date="2024-02" db="EMBL/GenBank/DDBJ databases">
        <authorList>
            <person name="Chen Y."/>
            <person name="Shah S."/>
            <person name="Dougan E. K."/>
            <person name="Thang M."/>
            <person name="Chan C."/>
        </authorList>
    </citation>
    <scope>NUCLEOTIDE SEQUENCE [LARGE SCALE GENOMIC DNA]</scope>
</reference>
<dbReference type="Proteomes" id="UP001642464">
    <property type="component" value="Unassembled WGS sequence"/>
</dbReference>
<proteinExistence type="predicted"/>
<comment type="caution">
    <text evidence="2">The sequence shown here is derived from an EMBL/GenBank/DDBJ whole genome shotgun (WGS) entry which is preliminary data.</text>
</comment>
<gene>
    <name evidence="2" type="ORF">SCF082_LOCUS24721</name>
    <name evidence="3" type="ORF">SCF082_LOCUS24817</name>
</gene>
<evidence type="ECO:0000313" key="3">
    <source>
        <dbReference type="EMBL" id="CAK9043404.1"/>
    </source>
</evidence>
<evidence type="ECO:0000313" key="2">
    <source>
        <dbReference type="EMBL" id="CAK9043149.1"/>
    </source>
</evidence>
<evidence type="ECO:0000256" key="1">
    <source>
        <dbReference type="SAM" id="MobiDB-lite"/>
    </source>
</evidence>
<feature type="region of interest" description="Disordered" evidence="1">
    <location>
        <begin position="16"/>
        <end position="38"/>
    </location>
</feature>
<organism evidence="2 4">
    <name type="scientific">Durusdinium trenchii</name>
    <dbReference type="NCBI Taxonomy" id="1381693"/>
    <lineage>
        <taxon>Eukaryota</taxon>
        <taxon>Sar</taxon>
        <taxon>Alveolata</taxon>
        <taxon>Dinophyceae</taxon>
        <taxon>Suessiales</taxon>
        <taxon>Symbiodiniaceae</taxon>
        <taxon>Durusdinium</taxon>
    </lineage>
</organism>
<protein>
    <submittedName>
        <fullName evidence="2">Uncharacterized protein</fullName>
    </submittedName>
</protein>
<accession>A0ABP0LYW4</accession>
<dbReference type="EMBL" id="CAXAMM010018335">
    <property type="protein sequence ID" value="CAK9043149.1"/>
    <property type="molecule type" value="Genomic_DNA"/>
</dbReference>